<keyword evidence="2" id="KW-1185">Reference proteome</keyword>
<sequence>MNPFEGDLKRIRACRDGHTCPYQPADFCRFGNAPAVLPLTQVQGGVVVIAGCAGHGKSVYGHRLLHEYRQKGLAPVDLHGSAPYRACIARRAQVLRKLSSRNGLLDADDVADEKADDTHWPARLQTVLGQTGEEMVVRLPRIEPEASDAGTRNIAWEIACYANAAEESKSVIIYEYNATDWPRDWESLRSAIDQNYDANVRACVLDPVAPADLWAYAQGVMDRSPHQRFTMEEGVPEWLRRLFGTFSVSPTKAHDLMRRVFANAIAAQSTKVTLEHLMPEVLEPAAWSGAA</sequence>
<accession>A0ABP8C3G2</accession>
<evidence type="ECO:0000313" key="1">
    <source>
        <dbReference type="EMBL" id="GAA4232700.1"/>
    </source>
</evidence>
<name>A0ABP8C3G2_9ACTN</name>
<protein>
    <recommendedName>
        <fullName evidence="3">ATP-binding protein</fullName>
    </recommendedName>
</protein>
<dbReference type="RefSeq" id="WP_344897141.1">
    <property type="nucleotide sequence ID" value="NZ_BAABAS010000006.1"/>
</dbReference>
<dbReference type="EMBL" id="BAABAS010000006">
    <property type="protein sequence ID" value="GAA4232700.1"/>
    <property type="molecule type" value="Genomic_DNA"/>
</dbReference>
<evidence type="ECO:0000313" key="2">
    <source>
        <dbReference type="Proteomes" id="UP001501710"/>
    </source>
</evidence>
<dbReference type="Proteomes" id="UP001501710">
    <property type="component" value="Unassembled WGS sequence"/>
</dbReference>
<gene>
    <name evidence="1" type="ORF">GCM10022254_33290</name>
</gene>
<evidence type="ECO:0008006" key="3">
    <source>
        <dbReference type="Google" id="ProtNLM"/>
    </source>
</evidence>
<reference evidence="2" key="1">
    <citation type="journal article" date="2019" name="Int. J. Syst. Evol. Microbiol.">
        <title>The Global Catalogue of Microorganisms (GCM) 10K type strain sequencing project: providing services to taxonomists for standard genome sequencing and annotation.</title>
        <authorList>
            <consortium name="The Broad Institute Genomics Platform"/>
            <consortium name="The Broad Institute Genome Sequencing Center for Infectious Disease"/>
            <person name="Wu L."/>
            <person name="Ma J."/>
        </authorList>
    </citation>
    <scope>NUCLEOTIDE SEQUENCE [LARGE SCALE GENOMIC DNA]</scope>
    <source>
        <strain evidence="2">JCM 17440</strain>
    </source>
</reference>
<proteinExistence type="predicted"/>
<comment type="caution">
    <text evidence="1">The sequence shown here is derived from an EMBL/GenBank/DDBJ whole genome shotgun (WGS) entry which is preliminary data.</text>
</comment>
<organism evidence="1 2">
    <name type="scientific">Actinomadura meridiana</name>
    <dbReference type="NCBI Taxonomy" id="559626"/>
    <lineage>
        <taxon>Bacteria</taxon>
        <taxon>Bacillati</taxon>
        <taxon>Actinomycetota</taxon>
        <taxon>Actinomycetes</taxon>
        <taxon>Streptosporangiales</taxon>
        <taxon>Thermomonosporaceae</taxon>
        <taxon>Actinomadura</taxon>
    </lineage>
</organism>